<organism evidence="1 2">
    <name type="scientific">Paraconiothyrium brasiliense</name>
    <dbReference type="NCBI Taxonomy" id="300254"/>
    <lineage>
        <taxon>Eukaryota</taxon>
        <taxon>Fungi</taxon>
        <taxon>Dikarya</taxon>
        <taxon>Ascomycota</taxon>
        <taxon>Pezizomycotina</taxon>
        <taxon>Dothideomycetes</taxon>
        <taxon>Pleosporomycetidae</taxon>
        <taxon>Pleosporales</taxon>
        <taxon>Massarineae</taxon>
        <taxon>Didymosphaeriaceae</taxon>
        <taxon>Paraconiothyrium</taxon>
    </lineage>
</organism>
<dbReference type="PANTHER" id="PTHR34071">
    <property type="entry name" value="5-NITROIMIDAZOLE ANTIBIOTICS RESISTANCE PROTEIN, NIMA-FAMILY-RELATED PROTEIN-RELATED"/>
    <property type="match status" value="1"/>
</dbReference>
<dbReference type="PANTHER" id="PTHR34071:SF2">
    <property type="entry name" value="FLAVIN-NUCLEOTIDE-BINDING PROTEIN"/>
    <property type="match status" value="1"/>
</dbReference>
<dbReference type="SUPFAM" id="SSF50475">
    <property type="entry name" value="FMN-binding split barrel"/>
    <property type="match status" value="1"/>
</dbReference>
<sequence length="232" mass="25612">MASSEYPKTAINKLGRLPKRGAYDFATVHGIINAAPVLHVSFNDPEQAFPVVLPMLGCTGKFENQGGEVGEEQDVYIHGIMDGLVLALAPFHNSCNYRSAVAYGYSTLVTDEEERLYAMTRITNSLLPDRWENSRNPPTNAELKSTSILRVRIVSASAKVRTGGPSDDRKDLKDETLRGSVWTGVVPCWLQWGEVVEGKDNGAKKDAGIERWRVQENERNRDGAYKAVEEGG</sequence>
<keyword evidence="2" id="KW-1185">Reference proteome</keyword>
<name>A0ABR3R9C1_9PLEO</name>
<reference evidence="1 2" key="1">
    <citation type="submission" date="2024-02" db="EMBL/GenBank/DDBJ databases">
        <title>De novo assembly and annotation of 12 fungi associated with fruit tree decline syndrome in Ontario, Canada.</title>
        <authorList>
            <person name="Sulman M."/>
            <person name="Ellouze W."/>
            <person name="Ilyukhin E."/>
        </authorList>
    </citation>
    <scope>NUCLEOTIDE SEQUENCE [LARGE SCALE GENOMIC DNA]</scope>
    <source>
        <strain evidence="1 2">M42-189</strain>
    </source>
</reference>
<dbReference type="Pfam" id="PF12900">
    <property type="entry name" value="Pyridox_ox_2"/>
    <property type="match status" value="1"/>
</dbReference>
<proteinExistence type="predicted"/>
<dbReference type="InterPro" id="IPR024747">
    <property type="entry name" value="Pyridox_Oxase-rel"/>
</dbReference>
<evidence type="ECO:0000313" key="1">
    <source>
        <dbReference type="EMBL" id="KAL1600764.1"/>
    </source>
</evidence>
<comment type="caution">
    <text evidence="1">The sequence shown here is derived from an EMBL/GenBank/DDBJ whole genome shotgun (WGS) entry which is preliminary data.</text>
</comment>
<dbReference type="Proteomes" id="UP001521785">
    <property type="component" value="Unassembled WGS sequence"/>
</dbReference>
<protein>
    <recommendedName>
        <fullName evidence="3">5-nitroimidazole antibiotic resistance protein</fullName>
    </recommendedName>
</protein>
<accession>A0ABR3R9C1</accession>
<evidence type="ECO:0008006" key="3">
    <source>
        <dbReference type="Google" id="ProtNLM"/>
    </source>
</evidence>
<dbReference type="Gene3D" id="2.30.110.10">
    <property type="entry name" value="Electron Transport, Fmn-binding Protein, Chain A"/>
    <property type="match status" value="2"/>
</dbReference>
<evidence type="ECO:0000313" key="2">
    <source>
        <dbReference type="Proteomes" id="UP001521785"/>
    </source>
</evidence>
<dbReference type="EMBL" id="JAKJXO020000009">
    <property type="protein sequence ID" value="KAL1600764.1"/>
    <property type="molecule type" value="Genomic_DNA"/>
</dbReference>
<dbReference type="InterPro" id="IPR012349">
    <property type="entry name" value="Split_barrel_FMN-bd"/>
</dbReference>
<gene>
    <name evidence="1" type="ORF">SLS60_007152</name>
</gene>